<feature type="domain" description="Fumarylacetoacetase-like C-terminal" evidence="1">
    <location>
        <begin position="96"/>
        <end position="301"/>
    </location>
</feature>
<name>A0A6N7Z3A4_9PSEU</name>
<dbReference type="Pfam" id="PF01557">
    <property type="entry name" value="FAA_hydrolase"/>
    <property type="match status" value="1"/>
</dbReference>
<dbReference type="SUPFAM" id="SSF56529">
    <property type="entry name" value="FAH"/>
    <property type="match status" value="1"/>
</dbReference>
<keyword evidence="3" id="KW-1185">Reference proteome</keyword>
<reference evidence="2 3" key="1">
    <citation type="submission" date="2019-11" db="EMBL/GenBank/DDBJ databases">
        <title>Draft genome of Amycolatopsis RM579.</title>
        <authorList>
            <person name="Duangmal K."/>
            <person name="Mingma R."/>
        </authorList>
    </citation>
    <scope>NUCLEOTIDE SEQUENCE [LARGE SCALE GENOMIC DNA]</scope>
    <source>
        <strain evidence="2 3">RM579</strain>
    </source>
</reference>
<protein>
    <submittedName>
        <fullName evidence="2">Fumarylacetoacetate hydrolase family protein</fullName>
    </submittedName>
</protein>
<dbReference type="PANTHER" id="PTHR43211">
    <property type="entry name" value="FUMARYLACETOACETATE HYDROLASE"/>
    <property type="match status" value="1"/>
</dbReference>
<comment type="caution">
    <text evidence="2">The sequence shown here is derived from an EMBL/GenBank/DDBJ whole genome shotgun (WGS) entry which is preliminary data.</text>
</comment>
<dbReference type="Proteomes" id="UP000440096">
    <property type="component" value="Unassembled WGS sequence"/>
</dbReference>
<dbReference type="OrthoDB" id="2273115at2"/>
<dbReference type="GO" id="GO:0016787">
    <property type="term" value="F:hydrolase activity"/>
    <property type="evidence" value="ECO:0007669"/>
    <property type="project" value="UniProtKB-KW"/>
</dbReference>
<accession>A0A6N7Z3A4</accession>
<dbReference type="AlphaFoldDB" id="A0A6N7Z3A4"/>
<dbReference type="RefSeq" id="WP_154756903.1">
    <property type="nucleotide sequence ID" value="NZ_WMBA01000014.1"/>
</dbReference>
<gene>
    <name evidence="2" type="ORF">GKO32_11915</name>
</gene>
<organism evidence="2 3">
    <name type="scientific">Amycolatopsis pithecellobii</name>
    <dbReference type="NCBI Taxonomy" id="664692"/>
    <lineage>
        <taxon>Bacteria</taxon>
        <taxon>Bacillati</taxon>
        <taxon>Actinomycetota</taxon>
        <taxon>Actinomycetes</taxon>
        <taxon>Pseudonocardiales</taxon>
        <taxon>Pseudonocardiaceae</taxon>
        <taxon>Amycolatopsis</taxon>
    </lineage>
</organism>
<sequence length="317" mass="34830">MRWTNYRTADATDTDKFGLVQDDKVHGLRSASGLTELLGDDGAKLRNAAAEAIDSPLEVLPLDEVRLRPLLAQPSSIRDFSSFLQHYRTSIINLGQQFDEKLLQLPIFYYTNNTNMVGDGDEVSIPGQATNMDYELEIACVVGKAGIDLTPEEAERHIAGYCILNDWSVRDVLAEELGRAPMPAKGKDAGIGLGPFLVTPDELEDRRSGHGFDLAMTASVNGKVYTQGNWASINWSFGEMLSYASRNVWLRPGDVIGGGTVGGGCILELGGTHGRDKYPWLRDGDEVTVEIERLGKMTNRLRRGKTPVPLAPRTMDF</sequence>
<evidence type="ECO:0000259" key="1">
    <source>
        <dbReference type="Pfam" id="PF01557"/>
    </source>
</evidence>
<keyword evidence="2" id="KW-0378">Hydrolase</keyword>
<dbReference type="EMBL" id="WMBA01000014">
    <property type="protein sequence ID" value="MTD54681.1"/>
    <property type="molecule type" value="Genomic_DNA"/>
</dbReference>
<proteinExistence type="predicted"/>
<evidence type="ECO:0000313" key="3">
    <source>
        <dbReference type="Proteomes" id="UP000440096"/>
    </source>
</evidence>
<dbReference type="PANTHER" id="PTHR43211:SF1">
    <property type="entry name" value="BLL6422 PROTEIN"/>
    <property type="match status" value="1"/>
</dbReference>
<evidence type="ECO:0000313" key="2">
    <source>
        <dbReference type="EMBL" id="MTD54681.1"/>
    </source>
</evidence>
<dbReference type="InterPro" id="IPR011234">
    <property type="entry name" value="Fumarylacetoacetase-like_C"/>
</dbReference>
<dbReference type="Gene3D" id="3.90.850.10">
    <property type="entry name" value="Fumarylacetoacetase-like, C-terminal domain"/>
    <property type="match status" value="1"/>
</dbReference>
<dbReference type="InterPro" id="IPR036663">
    <property type="entry name" value="Fumarylacetoacetase_C_sf"/>
</dbReference>